<dbReference type="SMART" id="SM00382">
    <property type="entry name" value="AAA"/>
    <property type="match status" value="1"/>
</dbReference>
<evidence type="ECO:0000256" key="1">
    <source>
        <dbReference type="ARBA" id="ARBA00022741"/>
    </source>
</evidence>
<dbReference type="GO" id="GO:0016787">
    <property type="term" value="F:hydrolase activity"/>
    <property type="evidence" value="ECO:0007669"/>
    <property type="project" value="UniProtKB-KW"/>
</dbReference>
<dbReference type="WBParaSite" id="ECPE_0001383901-mRNA-1">
    <property type="protein sequence ID" value="ECPE_0001383901-mRNA-1"/>
    <property type="gene ID" value="ECPE_0001383901"/>
</dbReference>
<evidence type="ECO:0000256" key="4">
    <source>
        <dbReference type="ARBA" id="ARBA00022840"/>
    </source>
</evidence>
<dbReference type="InterPro" id="IPR050474">
    <property type="entry name" value="Hel308_SKI2-like"/>
</dbReference>
<protein>
    <submittedName>
        <fullName evidence="6">Helicase ATP-binding domain-containing protein</fullName>
    </submittedName>
</protein>
<keyword evidence="4" id="KW-0067">ATP-binding</keyword>
<dbReference type="SUPFAM" id="SSF52540">
    <property type="entry name" value="P-loop containing nucleoside triphosphate hydrolases"/>
    <property type="match status" value="1"/>
</dbReference>
<organism evidence="6">
    <name type="scientific">Echinostoma caproni</name>
    <dbReference type="NCBI Taxonomy" id="27848"/>
    <lineage>
        <taxon>Eukaryota</taxon>
        <taxon>Metazoa</taxon>
        <taxon>Spiralia</taxon>
        <taxon>Lophotrochozoa</taxon>
        <taxon>Platyhelminthes</taxon>
        <taxon>Trematoda</taxon>
        <taxon>Digenea</taxon>
        <taxon>Plagiorchiida</taxon>
        <taxon>Echinostomata</taxon>
        <taxon>Echinostomatoidea</taxon>
        <taxon>Echinostomatidae</taxon>
        <taxon>Echinostoma</taxon>
    </lineage>
</organism>
<feature type="domain" description="Helicase ATP-binding" evidence="5">
    <location>
        <begin position="80"/>
        <end position="277"/>
    </location>
</feature>
<keyword evidence="2" id="KW-0378">Hydrolase</keyword>
<dbReference type="FunFam" id="3.40.50.300:FF:003287">
    <property type="entry name" value="U5 small nuclear ribonucleoprotein 200 kDa helicase"/>
    <property type="match status" value="1"/>
</dbReference>
<dbReference type="GO" id="GO:0003676">
    <property type="term" value="F:nucleic acid binding"/>
    <property type="evidence" value="ECO:0007669"/>
    <property type="project" value="InterPro"/>
</dbReference>
<dbReference type="AlphaFoldDB" id="A0A183B3L4"/>
<dbReference type="Gene3D" id="3.40.50.300">
    <property type="entry name" value="P-loop containing nucleotide triphosphate hydrolases"/>
    <property type="match status" value="1"/>
</dbReference>
<dbReference type="GO" id="GO:0000712">
    <property type="term" value="P:resolution of meiotic recombination intermediates"/>
    <property type="evidence" value="ECO:0007669"/>
    <property type="project" value="TreeGrafter"/>
</dbReference>
<evidence type="ECO:0000259" key="5">
    <source>
        <dbReference type="PROSITE" id="PS51192"/>
    </source>
</evidence>
<keyword evidence="3" id="KW-0347">Helicase</keyword>
<dbReference type="GO" id="GO:0003678">
    <property type="term" value="F:DNA helicase activity"/>
    <property type="evidence" value="ECO:0007669"/>
    <property type="project" value="TreeGrafter"/>
</dbReference>
<dbReference type="InterPro" id="IPR003593">
    <property type="entry name" value="AAA+_ATPase"/>
</dbReference>
<dbReference type="SMART" id="SM00487">
    <property type="entry name" value="DEXDc"/>
    <property type="match status" value="1"/>
</dbReference>
<dbReference type="InterPro" id="IPR014001">
    <property type="entry name" value="Helicase_ATP-bd"/>
</dbReference>
<dbReference type="PANTHER" id="PTHR47961">
    <property type="entry name" value="DNA POLYMERASE THETA, PUTATIVE (AFU_ORTHOLOGUE AFUA_1G05260)-RELATED"/>
    <property type="match status" value="1"/>
</dbReference>
<keyword evidence="1" id="KW-0547">Nucleotide-binding</keyword>
<dbReference type="InterPro" id="IPR027417">
    <property type="entry name" value="P-loop_NTPase"/>
</dbReference>
<evidence type="ECO:0000256" key="3">
    <source>
        <dbReference type="ARBA" id="ARBA00022806"/>
    </source>
</evidence>
<dbReference type="GO" id="GO:0005524">
    <property type="term" value="F:ATP binding"/>
    <property type="evidence" value="ECO:0007669"/>
    <property type="project" value="UniProtKB-KW"/>
</dbReference>
<sequence length="325" mass="35916">LESLAFTQGGHLMANKRCKLPDGSFREQRKGYEEVHVPALRPKSHDQDETLFKIEKLPAYVQAAFVGFKTLNLIQSRLCHAALETNENLLLCAPTGAGKTNVALLCIMHELGKFINPDGTINKDEFKVIYIAPMRSLVQEVVGTFNRRLSSYGIKVDELTGDHQLSREQIYETQVIVCTPEKWDVVTRRGGDERAYITLVRLIIFDEIHLLHDDRGPILEAIVARTLRAVESTAAAGGAGSNEIGGGAGVRLVGLSATLPNFEDVATFLRVDCAKGLFYFDNRPWMPSSNVGAQIALATACIGYRVQSYSIDLNCYRGIGETDER</sequence>
<reference evidence="6" key="1">
    <citation type="submission" date="2016-06" db="UniProtKB">
        <authorList>
            <consortium name="WormBaseParasite"/>
        </authorList>
    </citation>
    <scope>IDENTIFICATION</scope>
</reference>
<dbReference type="GO" id="GO:0005634">
    <property type="term" value="C:nucleus"/>
    <property type="evidence" value="ECO:0007669"/>
    <property type="project" value="TreeGrafter"/>
</dbReference>
<evidence type="ECO:0000256" key="2">
    <source>
        <dbReference type="ARBA" id="ARBA00022801"/>
    </source>
</evidence>
<dbReference type="PROSITE" id="PS51192">
    <property type="entry name" value="HELICASE_ATP_BIND_1"/>
    <property type="match status" value="1"/>
</dbReference>
<proteinExistence type="predicted"/>
<dbReference type="CDD" id="cd18019">
    <property type="entry name" value="DEXHc_Brr2_1"/>
    <property type="match status" value="1"/>
</dbReference>
<accession>A0A183B3L4</accession>
<evidence type="ECO:0000313" key="6">
    <source>
        <dbReference type="WBParaSite" id="ECPE_0001383901-mRNA-1"/>
    </source>
</evidence>
<name>A0A183B3L4_9TREM</name>
<dbReference type="InterPro" id="IPR011545">
    <property type="entry name" value="DEAD/DEAH_box_helicase_dom"/>
</dbReference>
<dbReference type="Pfam" id="PF00270">
    <property type="entry name" value="DEAD"/>
    <property type="match status" value="1"/>
</dbReference>
<dbReference type="PANTHER" id="PTHR47961:SF4">
    <property type="entry name" value="ACTIVATING SIGNAL COINTEGRATOR 1 COMPLEX SUBUNIT 3"/>
    <property type="match status" value="1"/>
</dbReference>